<dbReference type="Pfam" id="PF12697">
    <property type="entry name" value="Abhydrolase_6"/>
    <property type="match status" value="1"/>
</dbReference>
<dbReference type="RefSeq" id="WP_103890757.1">
    <property type="nucleotide sequence ID" value="NZ_FNVU01000029.1"/>
</dbReference>
<dbReference type="Gene3D" id="3.40.50.1820">
    <property type="entry name" value="alpha/beta hydrolase"/>
    <property type="match status" value="1"/>
</dbReference>
<sequence>MSQNDVTAVLAHGAWADGSSWNKVIAGLRTRGVKAVAAPLPLTSLADDIAALERTLELVDGPVVLVGHAYAGAVIGSTADEKVASLVYVAALAPDEGETVADVFYRAQPHPRAPELGPDRHELIRLPGEAFAGAFAQNASPQEQAQLAATQRPLAAAAIRVPVGRPAWKDRPSWYLVAEEDRMIPAETQRFMAGRMNARIRTLPVDHLPMLTAPEAVTDIVWEAVQEAGAAMASSNR</sequence>
<protein>
    <submittedName>
        <fullName evidence="2">Alpha/beta hydrolase family protein</fullName>
    </submittedName>
</protein>
<accession>A0A1H6EBG1</accession>
<dbReference type="SUPFAM" id="SSF53474">
    <property type="entry name" value="alpha/beta-Hydrolases"/>
    <property type="match status" value="1"/>
</dbReference>
<dbReference type="PANTHER" id="PTHR37017:SF11">
    <property type="entry name" value="ESTERASE_LIPASE_THIOESTERASE DOMAIN-CONTAINING PROTEIN"/>
    <property type="match status" value="1"/>
</dbReference>
<dbReference type="Proteomes" id="UP000236754">
    <property type="component" value="Unassembled WGS sequence"/>
</dbReference>
<feature type="domain" description="AB hydrolase-1" evidence="1">
    <location>
        <begin position="9"/>
        <end position="219"/>
    </location>
</feature>
<dbReference type="InterPro" id="IPR029058">
    <property type="entry name" value="AB_hydrolase_fold"/>
</dbReference>
<dbReference type="InterPro" id="IPR000073">
    <property type="entry name" value="AB_hydrolase_1"/>
</dbReference>
<dbReference type="OrthoDB" id="9814966at2"/>
<dbReference type="EMBL" id="FNVU01000029">
    <property type="protein sequence ID" value="SEG94264.1"/>
    <property type="molecule type" value="Genomic_DNA"/>
</dbReference>
<dbReference type="InterPro" id="IPR052897">
    <property type="entry name" value="Sec-Metab_Biosynth_Hydrolase"/>
</dbReference>
<dbReference type="AlphaFoldDB" id="A0A1H6EBG1"/>
<reference evidence="2 3" key="1">
    <citation type="submission" date="2016-10" db="EMBL/GenBank/DDBJ databases">
        <authorList>
            <person name="de Groot N.N."/>
        </authorList>
    </citation>
    <scope>NUCLEOTIDE SEQUENCE [LARGE SCALE GENOMIC DNA]</scope>
    <source>
        <strain evidence="2 3">CGMCC 4.2023</strain>
    </source>
</reference>
<evidence type="ECO:0000313" key="2">
    <source>
        <dbReference type="EMBL" id="SEG94264.1"/>
    </source>
</evidence>
<organism evidence="2 3">
    <name type="scientific">Actinacidiphila yanglinensis</name>
    <dbReference type="NCBI Taxonomy" id="310779"/>
    <lineage>
        <taxon>Bacteria</taxon>
        <taxon>Bacillati</taxon>
        <taxon>Actinomycetota</taxon>
        <taxon>Actinomycetes</taxon>
        <taxon>Kitasatosporales</taxon>
        <taxon>Streptomycetaceae</taxon>
        <taxon>Actinacidiphila</taxon>
    </lineage>
</organism>
<keyword evidence="3" id="KW-1185">Reference proteome</keyword>
<evidence type="ECO:0000259" key="1">
    <source>
        <dbReference type="Pfam" id="PF12697"/>
    </source>
</evidence>
<keyword evidence="2" id="KW-0378">Hydrolase</keyword>
<dbReference type="PANTHER" id="PTHR37017">
    <property type="entry name" value="AB HYDROLASE-1 DOMAIN-CONTAINING PROTEIN-RELATED"/>
    <property type="match status" value="1"/>
</dbReference>
<gene>
    <name evidence="2" type="ORF">SAMN05216223_129102</name>
</gene>
<evidence type="ECO:0000313" key="3">
    <source>
        <dbReference type="Proteomes" id="UP000236754"/>
    </source>
</evidence>
<dbReference type="GO" id="GO:0016787">
    <property type="term" value="F:hydrolase activity"/>
    <property type="evidence" value="ECO:0007669"/>
    <property type="project" value="UniProtKB-KW"/>
</dbReference>
<name>A0A1H6EBG1_9ACTN</name>
<proteinExistence type="predicted"/>